<dbReference type="InterPro" id="IPR050502">
    <property type="entry name" value="Euk_RNA-bind_prot"/>
</dbReference>
<dbReference type="GO" id="GO:0006397">
    <property type="term" value="P:mRNA processing"/>
    <property type="evidence" value="ECO:0007669"/>
    <property type="project" value="UniProtKB-KW"/>
</dbReference>
<dbReference type="PANTHER" id="PTHR48025">
    <property type="entry name" value="OS02G0815200 PROTEIN"/>
    <property type="match status" value="1"/>
</dbReference>
<name>A0A8H3EWC2_9LECA</name>
<keyword evidence="5" id="KW-0508">mRNA splicing</keyword>
<evidence type="ECO:0000259" key="11">
    <source>
        <dbReference type="PROSITE" id="PS50102"/>
    </source>
</evidence>
<evidence type="ECO:0000256" key="3">
    <source>
        <dbReference type="ARBA" id="ARBA00022737"/>
    </source>
</evidence>
<feature type="compositionally biased region" description="Low complexity" evidence="10">
    <location>
        <begin position="8"/>
        <end position="23"/>
    </location>
</feature>
<dbReference type="CDD" id="cd12296">
    <property type="entry name" value="RRM1_Prp24"/>
    <property type="match status" value="1"/>
</dbReference>
<dbReference type="InterPro" id="IPR034398">
    <property type="entry name" value="Prp24_RRM2"/>
</dbReference>
<evidence type="ECO:0000313" key="13">
    <source>
        <dbReference type="Proteomes" id="UP000664169"/>
    </source>
</evidence>
<dbReference type="GO" id="GO:0003729">
    <property type="term" value="F:mRNA binding"/>
    <property type="evidence" value="ECO:0007669"/>
    <property type="project" value="TreeGrafter"/>
</dbReference>
<dbReference type="InterPro" id="IPR000504">
    <property type="entry name" value="RRM_dom"/>
</dbReference>
<comment type="subcellular location">
    <subcellularLocation>
        <location evidence="1">Nucleus</location>
    </subcellularLocation>
</comment>
<keyword evidence="4 9" id="KW-0694">RNA-binding</keyword>
<evidence type="ECO:0000256" key="2">
    <source>
        <dbReference type="ARBA" id="ARBA00022664"/>
    </source>
</evidence>
<protein>
    <recommendedName>
        <fullName evidence="8">U4/U6 snRNA-associated-splicing factor PRP24</fullName>
    </recommendedName>
</protein>
<dbReference type="GO" id="GO:0005688">
    <property type="term" value="C:U6 snRNP"/>
    <property type="evidence" value="ECO:0007669"/>
    <property type="project" value="UniProtKB-ARBA"/>
</dbReference>
<evidence type="ECO:0000256" key="7">
    <source>
        <dbReference type="ARBA" id="ARBA00093374"/>
    </source>
</evidence>
<feature type="region of interest" description="Disordered" evidence="10">
    <location>
        <begin position="749"/>
        <end position="822"/>
    </location>
</feature>
<sequence>MDINSLLSPSDTPASTPSPRSTPVNLNRQPLTSTSRTSGANIHRPASAQTLTVPTEGHAIPFKSMSPPDRPGASHRVATGIDTLADLASMQNPQPGPRSTPTIKRAHDGYDNQSAKRLTRPSLESIARAHSGSRSSLDIHMEETPPRVPKSREFQSKSLSAEDLHKVQQLTLYLAEHPGAYQSHLELIKILHQGFLSHVYSTEGSLEEQDPTTYDLLPELIQAREAMASRFTMGEEAWVDRIQDEMLLARTLEDCLQVVEHCEKAVIDEAGSTKLWATFGNWELALYSAANPDDESIAQLHDGLNGWINLSENDRLVAAEVFGKSQIIEVWTRGAEDVKHNINDSHLVWNKYTELLQMKLEQNPSAESINAIRQHFIDRLRQPHSTWDDTSQLFSSFISRYDDAAYEETMVRTNRLAANAKAMFAEREMLEIKLARTLEAGDKTAAWVVMNEYLDWEISQPRRKNGSGFSFELANALYQRATLLFPSDTNIWEDHLVLLGEENEHRRERISPLLLLGRACGHCPWSGKLWSLYIQAAERDNLDFADIGQIKHKATSTGLLDSTSMEDILAIHTTWCNFLRRRAFSKEATDEEADVAEVGIRSAIEDMESLGQQKEGQNYSGDQQYRLERIYIKFLAQSRQFDLARSVWEKLALRRGNLWEFWLRWYTWEIHCWSYDLGKTGTPSQQMGPKYATKVLFKAAKQAVQIDWPEKILDAYLVHCQDHEEVSAIDSAMIVWRRAMKDVMRRREKEAADHAAEQEEAQRRTQVDVETTNLSLANGHATKRKRENDQDDEDSKEMKKQRGNQAEQSQTPEVQSHFKRDRENTTVIVRNLPSKTPENWVQHYFKDCGTIQSILLSSDDAKRVYTATIEFESKEDALSALTKDGKLFHDNIIEVSLGTGTTLYVTNFPPEADEVWIRDLFKQYGNIIDVRFPSLKYNTHRRFCYVQFTSSEEAQAATILDNSTTDGDLKLVARFSDPSRKEKRHGAAHEGREVYIKNVDWKATEAEIEALFKPYGAIERVRIALNRDGKSKGFAYVTFSSKVCPNNLEYISTKRLINIQQQEEAEASLALTETKFNSRIITVSISDPNIGRHSNTTHLANASHKPASPALTSEAFSPDSTTTSSNNHSDRSARTIALTNIPDTISTSLLQTLCSPHGTIEQITLRPDHQGAIIIFTDALSAGKAALSLTGYEIIPGRQITAGPLAELFKQKAEIKDANPGVKKKKQVSSSSTLLPPSTGPIKRPTTTIGTGRRGGLGQRRAGLGIVGRNNLAQSEDSTAAGKSNDEFRRLVVGSSSTAPAPAPAPAGSDAAKASATANTDDGEDAVKKVH</sequence>
<dbReference type="CDD" id="cd12297">
    <property type="entry name" value="RRM2_Prp24"/>
    <property type="match status" value="1"/>
</dbReference>
<dbReference type="Pfam" id="PF16842">
    <property type="entry name" value="RRM_occluded"/>
    <property type="match status" value="1"/>
</dbReference>
<feature type="region of interest" description="Disordered" evidence="10">
    <location>
        <begin position="1219"/>
        <end position="1331"/>
    </location>
</feature>
<evidence type="ECO:0000256" key="5">
    <source>
        <dbReference type="ARBA" id="ARBA00023187"/>
    </source>
</evidence>
<organism evidence="12 13">
    <name type="scientific">Gomphillus americanus</name>
    <dbReference type="NCBI Taxonomy" id="1940652"/>
    <lineage>
        <taxon>Eukaryota</taxon>
        <taxon>Fungi</taxon>
        <taxon>Dikarya</taxon>
        <taxon>Ascomycota</taxon>
        <taxon>Pezizomycotina</taxon>
        <taxon>Lecanoromycetes</taxon>
        <taxon>OSLEUM clade</taxon>
        <taxon>Ostropomycetidae</taxon>
        <taxon>Ostropales</taxon>
        <taxon>Graphidaceae</taxon>
        <taxon>Gomphilloideae</taxon>
        <taxon>Gomphillus</taxon>
    </lineage>
</organism>
<feature type="region of interest" description="Disordered" evidence="10">
    <location>
        <begin position="1096"/>
        <end position="1133"/>
    </location>
</feature>
<feature type="compositionally biased region" description="Basic and acidic residues" evidence="10">
    <location>
        <begin position="749"/>
        <end position="767"/>
    </location>
</feature>
<dbReference type="Gene3D" id="1.25.40.10">
    <property type="entry name" value="Tetratricopeptide repeat domain"/>
    <property type="match status" value="2"/>
</dbReference>
<feature type="compositionally biased region" description="Polar residues" evidence="10">
    <location>
        <begin position="1271"/>
        <end position="1282"/>
    </location>
</feature>
<feature type="compositionally biased region" description="Polar residues" evidence="10">
    <location>
        <begin position="1110"/>
        <end position="1119"/>
    </location>
</feature>
<dbReference type="SUPFAM" id="SSF48452">
    <property type="entry name" value="TPR-like"/>
    <property type="match status" value="1"/>
</dbReference>
<feature type="compositionally biased region" description="Low complexity" evidence="10">
    <location>
        <begin position="1294"/>
        <end position="1318"/>
    </location>
</feature>
<evidence type="ECO:0000256" key="9">
    <source>
        <dbReference type="PROSITE-ProRule" id="PRU00176"/>
    </source>
</evidence>
<dbReference type="PROSITE" id="PS50102">
    <property type="entry name" value="RRM"/>
    <property type="match status" value="4"/>
</dbReference>
<dbReference type="Pfam" id="PF00076">
    <property type="entry name" value="RRM_1"/>
    <property type="match status" value="3"/>
</dbReference>
<feature type="domain" description="RRM" evidence="11">
    <location>
        <begin position="1134"/>
        <end position="1207"/>
    </location>
</feature>
<keyword evidence="3" id="KW-0677">Repeat</keyword>
<reference evidence="12" key="1">
    <citation type="submission" date="2021-03" db="EMBL/GenBank/DDBJ databases">
        <authorList>
            <person name="Tagirdzhanova G."/>
        </authorList>
    </citation>
    <scope>NUCLEOTIDE SEQUENCE</scope>
</reference>
<feature type="compositionally biased region" description="Polar residues" evidence="10">
    <location>
        <begin position="24"/>
        <end position="40"/>
    </location>
</feature>
<dbReference type="InterPro" id="IPR031766">
    <property type="entry name" value="RRM_occluded"/>
</dbReference>
<evidence type="ECO:0000256" key="6">
    <source>
        <dbReference type="ARBA" id="ARBA00023242"/>
    </source>
</evidence>
<keyword evidence="13" id="KW-1185">Reference proteome</keyword>
<dbReference type="FunFam" id="3.30.70.330:FF:000365">
    <property type="entry name" value="U4/U6 snRNA-associated-splicing factor PRP24"/>
    <property type="match status" value="1"/>
</dbReference>
<dbReference type="SMART" id="SM00360">
    <property type="entry name" value="RRM"/>
    <property type="match status" value="4"/>
</dbReference>
<gene>
    <name evidence="12" type="ORF">GOMPHAMPRED_008049</name>
</gene>
<dbReference type="InterPro" id="IPR034397">
    <property type="entry name" value="Prp24_RRM1"/>
</dbReference>
<dbReference type="InterPro" id="IPR035979">
    <property type="entry name" value="RBD_domain_sf"/>
</dbReference>
<dbReference type="InterPro" id="IPR012677">
    <property type="entry name" value="Nucleotide-bd_a/b_plait_sf"/>
</dbReference>
<dbReference type="EMBL" id="CAJPDQ010000008">
    <property type="protein sequence ID" value="CAF9913876.1"/>
    <property type="molecule type" value="Genomic_DNA"/>
</dbReference>
<dbReference type="OrthoDB" id="360390at2759"/>
<feature type="compositionally biased region" description="Polar residues" evidence="10">
    <location>
        <begin position="803"/>
        <end position="814"/>
    </location>
</feature>
<feature type="region of interest" description="Disordered" evidence="10">
    <location>
        <begin position="1"/>
        <end position="120"/>
    </location>
</feature>
<dbReference type="SUPFAM" id="SSF54928">
    <property type="entry name" value="RNA-binding domain, RBD"/>
    <property type="match status" value="3"/>
</dbReference>
<feature type="compositionally biased region" description="Low complexity" evidence="10">
    <location>
        <begin position="1228"/>
        <end position="1251"/>
    </location>
</feature>
<feature type="domain" description="RRM" evidence="11">
    <location>
        <begin position="992"/>
        <end position="1088"/>
    </location>
</feature>
<accession>A0A8H3EWC2</accession>
<feature type="domain" description="RRM" evidence="11">
    <location>
        <begin position="825"/>
        <end position="900"/>
    </location>
</feature>
<dbReference type="InterPro" id="IPR011990">
    <property type="entry name" value="TPR-like_helical_dom_sf"/>
</dbReference>
<comment type="caution">
    <text evidence="12">The sequence shown here is derived from an EMBL/GenBank/DDBJ whole genome shotgun (WGS) entry which is preliminary data.</text>
</comment>
<evidence type="ECO:0000256" key="4">
    <source>
        <dbReference type="ARBA" id="ARBA00022884"/>
    </source>
</evidence>
<evidence type="ECO:0000256" key="8">
    <source>
        <dbReference type="ARBA" id="ARBA00093627"/>
    </source>
</evidence>
<evidence type="ECO:0000256" key="10">
    <source>
        <dbReference type="SAM" id="MobiDB-lite"/>
    </source>
</evidence>
<dbReference type="PANTHER" id="PTHR48025:SF1">
    <property type="entry name" value="RRM DOMAIN-CONTAINING PROTEIN"/>
    <property type="match status" value="1"/>
</dbReference>
<evidence type="ECO:0000256" key="1">
    <source>
        <dbReference type="ARBA" id="ARBA00004123"/>
    </source>
</evidence>
<keyword evidence="6" id="KW-0539">Nucleus</keyword>
<comment type="function">
    <text evidence="7">Functions as a recycling factor of the spliceosome, a machinery that forms on each precursor-messenger RNA (pre-mRNA) and catalyzes the removal of introns. Chaperones the re-annealing of U4 and U6 snRNAs (small nuclear RNAs) released from previous rounds of splicing, an initial step in reforming the U4/U6-U5 tri-snRNP (small nuclear ribonucleoprotein) that can reassemble into another spliceosome complex; this step involves binding U6 and facilitating the unwinding of the U6 internal stem loop, followed by base-pairing of U6 to U4.</text>
</comment>
<dbReference type="GO" id="GO:0008380">
    <property type="term" value="P:RNA splicing"/>
    <property type="evidence" value="ECO:0007669"/>
    <property type="project" value="UniProtKB-KW"/>
</dbReference>
<evidence type="ECO:0000313" key="12">
    <source>
        <dbReference type="EMBL" id="CAF9913876.1"/>
    </source>
</evidence>
<feature type="compositionally biased region" description="Polar residues" evidence="10">
    <location>
        <begin position="89"/>
        <end position="102"/>
    </location>
</feature>
<dbReference type="Proteomes" id="UP000664169">
    <property type="component" value="Unassembled WGS sequence"/>
</dbReference>
<keyword evidence="2" id="KW-0507">mRNA processing</keyword>
<proteinExistence type="predicted"/>
<dbReference type="Gene3D" id="3.30.70.330">
    <property type="match status" value="4"/>
</dbReference>
<feature type="domain" description="RRM" evidence="11">
    <location>
        <begin position="901"/>
        <end position="978"/>
    </location>
</feature>